<dbReference type="InterPro" id="IPR014025">
    <property type="entry name" value="Glutaredoxin_subgr"/>
</dbReference>
<dbReference type="Pfam" id="PF00462">
    <property type="entry name" value="Glutaredoxin"/>
    <property type="match status" value="1"/>
</dbReference>
<accession>A0AAN8FWL1</accession>
<comment type="caution">
    <text evidence="4">The sequence shown here is derived from an EMBL/GenBank/DDBJ whole genome shotgun (WGS) entry which is preliminary data.</text>
</comment>
<feature type="domain" description="Glutaredoxin" evidence="3">
    <location>
        <begin position="42"/>
        <end position="106"/>
    </location>
</feature>
<proteinExistence type="predicted"/>
<evidence type="ECO:0000256" key="1">
    <source>
        <dbReference type="ARBA" id="ARBA00022448"/>
    </source>
</evidence>
<evidence type="ECO:0000313" key="4">
    <source>
        <dbReference type="EMBL" id="KAK5971783.1"/>
    </source>
</evidence>
<dbReference type="CDD" id="cd03419">
    <property type="entry name" value="GRX_GRXh_1_2_like"/>
    <property type="match status" value="1"/>
</dbReference>
<dbReference type="AlphaFoldDB" id="A0AAN8FWL1"/>
<dbReference type="PANTHER" id="PTHR46185">
    <property type="entry name" value="GLUTAREDOXIN-1"/>
    <property type="match status" value="1"/>
</dbReference>
<organism evidence="4 5">
    <name type="scientific">Trichostrongylus colubriformis</name>
    <name type="common">Black scour worm</name>
    <dbReference type="NCBI Taxonomy" id="6319"/>
    <lineage>
        <taxon>Eukaryota</taxon>
        <taxon>Metazoa</taxon>
        <taxon>Ecdysozoa</taxon>
        <taxon>Nematoda</taxon>
        <taxon>Chromadorea</taxon>
        <taxon>Rhabditida</taxon>
        <taxon>Rhabditina</taxon>
        <taxon>Rhabditomorpha</taxon>
        <taxon>Strongyloidea</taxon>
        <taxon>Trichostrongylidae</taxon>
        <taxon>Trichostrongylus</taxon>
    </lineage>
</organism>
<sequence length="132" mass="14550">MLAMTRVVLSRGRSQSLQWLKSSYSTMSTKQFVDEQIESHKVVVFAKSDCPFSQKAKATLEAQNLKPGAMEYTNIDERPDFQEIKDYLKLLTGAGSTPRVFIGQKFFGGGDDTEAAGKDGRLATHLKEAGAI</sequence>
<dbReference type="PANTHER" id="PTHR46185:SF1">
    <property type="entry name" value="GLUTAREDOXIN-1"/>
    <property type="match status" value="1"/>
</dbReference>
<keyword evidence="1" id="KW-0813">Transport</keyword>
<dbReference type="InterPro" id="IPR036249">
    <property type="entry name" value="Thioredoxin-like_sf"/>
</dbReference>
<protein>
    <submittedName>
        <fullName evidence="4">Glutaredoxin-1</fullName>
    </submittedName>
</protein>
<dbReference type="InterPro" id="IPR002109">
    <property type="entry name" value="Glutaredoxin"/>
</dbReference>
<evidence type="ECO:0000259" key="3">
    <source>
        <dbReference type="Pfam" id="PF00462"/>
    </source>
</evidence>
<name>A0AAN8FWL1_TRICO</name>
<dbReference type="PROSITE" id="PS51354">
    <property type="entry name" value="GLUTAREDOXIN_2"/>
    <property type="match status" value="1"/>
</dbReference>
<dbReference type="PRINTS" id="PR00160">
    <property type="entry name" value="GLUTAREDOXIN"/>
</dbReference>
<gene>
    <name evidence="4" type="ORF">GCK32_004436</name>
</gene>
<evidence type="ECO:0000313" key="5">
    <source>
        <dbReference type="Proteomes" id="UP001331761"/>
    </source>
</evidence>
<keyword evidence="2" id="KW-0249">Electron transport</keyword>
<dbReference type="SUPFAM" id="SSF52833">
    <property type="entry name" value="Thioredoxin-like"/>
    <property type="match status" value="1"/>
</dbReference>
<evidence type="ECO:0000256" key="2">
    <source>
        <dbReference type="ARBA" id="ARBA00022982"/>
    </source>
</evidence>
<keyword evidence="5" id="KW-1185">Reference proteome</keyword>
<dbReference type="EMBL" id="WIXE01017392">
    <property type="protein sequence ID" value="KAK5971783.1"/>
    <property type="molecule type" value="Genomic_DNA"/>
</dbReference>
<reference evidence="4 5" key="1">
    <citation type="submission" date="2019-10" db="EMBL/GenBank/DDBJ databases">
        <title>Assembly and Annotation for the nematode Trichostrongylus colubriformis.</title>
        <authorList>
            <person name="Martin J."/>
        </authorList>
    </citation>
    <scope>NUCLEOTIDE SEQUENCE [LARGE SCALE GENOMIC DNA]</scope>
    <source>
        <strain evidence="4">G859</strain>
        <tissue evidence="4">Whole worm</tissue>
    </source>
</reference>
<dbReference type="GO" id="GO:0015038">
    <property type="term" value="F:glutathione disulfide oxidoreductase activity"/>
    <property type="evidence" value="ECO:0007669"/>
    <property type="project" value="TreeGrafter"/>
</dbReference>
<dbReference type="Gene3D" id="3.40.30.10">
    <property type="entry name" value="Glutaredoxin"/>
    <property type="match status" value="1"/>
</dbReference>
<dbReference type="Proteomes" id="UP001331761">
    <property type="component" value="Unassembled WGS sequence"/>
</dbReference>
<dbReference type="InterPro" id="IPR047185">
    <property type="entry name" value="GLRX1"/>
</dbReference>
<dbReference type="GO" id="GO:0005739">
    <property type="term" value="C:mitochondrion"/>
    <property type="evidence" value="ECO:0007669"/>
    <property type="project" value="TreeGrafter"/>
</dbReference>